<comment type="caution">
    <text evidence="2">The sequence shown here is derived from an EMBL/GenBank/DDBJ whole genome shotgun (WGS) entry which is preliminary data.</text>
</comment>
<dbReference type="EMBL" id="SRLO01000318">
    <property type="protein sequence ID" value="TNN61292.1"/>
    <property type="molecule type" value="Genomic_DNA"/>
</dbReference>
<accession>A0A4Z2H945</accession>
<feature type="compositionally biased region" description="Polar residues" evidence="1">
    <location>
        <begin position="47"/>
        <end position="59"/>
    </location>
</feature>
<sequence length="124" mass="13361">MLCLWMWPVALSVEDGDVLAKVRIASNRMLSGCPAGLSCDHRRTRKTPSPETGSSSQRGSRPLSFSPMSQARSPPRPAETTRGEAIRKNMSDKQPTTTDVAFHLPPSNTGTVGGAVYGQLGNHR</sequence>
<evidence type="ECO:0000256" key="1">
    <source>
        <dbReference type="SAM" id="MobiDB-lite"/>
    </source>
</evidence>
<reference evidence="2 3" key="1">
    <citation type="submission" date="2019-03" db="EMBL/GenBank/DDBJ databases">
        <title>First draft genome of Liparis tanakae, snailfish: a comprehensive survey of snailfish specific genes.</title>
        <authorList>
            <person name="Kim W."/>
            <person name="Song I."/>
            <person name="Jeong J.-H."/>
            <person name="Kim D."/>
            <person name="Kim S."/>
            <person name="Ryu S."/>
            <person name="Song J.Y."/>
            <person name="Lee S.K."/>
        </authorList>
    </citation>
    <scope>NUCLEOTIDE SEQUENCE [LARGE SCALE GENOMIC DNA]</scope>
    <source>
        <tissue evidence="2">Muscle</tissue>
    </source>
</reference>
<dbReference type="AlphaFoldDB" id="A0A4Z2H945"/>
<keyword evidence="3" id="KW-1185">Reference proteome</keyword>
<name>A0A4Z2H945_9TELE</name>
<proteinExistence type="predicted"/>
<dbReference type="Proteomes" id="UP000314294">
    <property type="component" value="Unassembled WGS sequence"/>
</dbReference>
<feature type="region of interest" description="Disordered" evidence="1">
    <location>
        <begin position="32"/>
        <end position="114"/>
    </location>
</feature>
<evidence type="ECO:0000313" key="2">
    <source>
        <dbReference type="EMBL" id="TNN61292.1"/>
    </source>
</evidence>
<protein>
    <submittedName>
        <fullName evidence="2">Uncharacterized protein</fullName>
    </submittedName>
</protein>
<gene>
    <name evidence="2" type="ORF">EYF80_028495</name>
</gene>
<feature type="compositionally biased region" description="Basic and acidic residues" evidence="1">
    <location>
        <begin position="79"/>
        <end position="91"/>
    </location>
</feature>
<evidence type="ECO:0000313" key="3">
    <source>
        <dbReference type="Proteomes" id="UP000314294"/>
    </source>
</evidence>
<organism evidence="2 3">
    <name type="scientific">Liparis tanakae</name>
    <name type="common">Tanaka's snailfish</name>
    <dbReference type="NCBI Taxonomy" id="230148"/>
    <lineage>
        <taxon>Eukaryota</taxon>
        <taxon>Metazoa</taxon>
        <taxon>Chordata</taxon>
        <taxon>Craniata</taxon>
        <taxon>Vertebrata</taxon>
        <taxon>Euteleostomi</taxon>
        <taxon>Actinopterygii</taxon>
        <taxon>Neopterygii</taxon>
        <taxon>Teleostei</taxon>
        <taxon>Neoteleostei</taxon>
        <taxon>Acanthomorphata</taxon>
        <taxon>Eupercaria</taxon>
        <taxon>Perciformes</taxon>
        <taxon>Cottioidei</taxon>
        <taxon>Cottales</taxon>
        <taxon>Liparidae</taxon>
        <taxon>Liparis</taxon>
    </lineage>
</organism>